<name>A0A4R7C989_9HYPH</name>
<keyword evidence="3" id="KW-0812">Transmembrane</keyword>
<dbReference type="CDD" id="cd01949">
    <property type="entry name" value="GGDEF"/>
    <property type="match status" value="1"/>
</dbReference>
<dbReference type="FunFam" id="3.30.70.270:FF:000001">
    <property type="entry name" value="Diguanylate cyclase domain protein"/>
    <property type="match status" value="1"/>
</dbReference>
<dbReference type="NCBIfam" id="TIGR00254">
    <property type="entry name" value="GGDEF"/>
    <property type="match status" value="1"/>
</dbReference>
<organism evidence="5 6">
    <name type="scientific">Enterovirga rhinocerotis</name>
    <dbReference type="NCBI Taxonomy" id="1339210"/>
    <lineage>
        <taxon>Bacteria</taxon>
        <taxon>Pseudomonadati</taxon>
        <taxon>Pseudomonadota</taxon>
        <taxon>Alphaproteobacteria</taxon>
        <taxon>Hyphomicrobiales</taxon>
        <taxon>Methylobacteriaceae</taxon>
        <taxon>Enterovirga</taxon>
    </lineage>
</organism>
<feature type="transmembrane region" description="Helical" evidence="3">
    <location>
        <begin position="358"/>
        <end position="384"/>
    </location>
</feature>
<dbReference type="InterPro" id="IPR050469">
    <property type="entry name" value="Diguanylate_Cyclase"/>
</dbReference>
<dbReference type="AlphaFoldDB" id="A0A4R7C989"/>
<dbReference type="PANTHER" id="PTHR45138">
    <property type="entry name" value="REGULATORY COMPONENTS OF SENSORY TRANSDUCTION SYSTEM"/>
    <property type="match status" value="1"/>
</dbReference>
<dbReference type="EMBL" id="SNZR01000011">
    <property type="protein sequence ID" value="TDR93466.1"/>
    <property type="molecule type" value="Genomic_DNA"/>
</dbReference>
<dbReference type="PANTHER" id="PTHR45138:SF9">
    <property type="entry name" value="DIGUANYLATE CYCLASE DGCM-RELATED"/>
    <property type="match status" value="1"/>
</dbReference>
<sequence>MREAERASLSDAGMRRPSDRYRDLLTLRRPERALSVATDHEGALAALRIERRFRLAAGIAIACLFVLGVALTAQSHQRFRRAASSILDLKDFRVLLDVANRIAAESSPAHNAMAEPVPTAEVRAALDQVRAHVDKGLAHARDAIDRDPHEGWRISLRAAETDLAVARRLVDEIRAAPADTRTLASIEVGIQGMFRAGDSFRDLVRHRASHLLQAHEDLFPAIFMGMALLEFRDHAGRSAASLVGPLALRQPIPLQNLAALRRAEGRLAGLWNLTEVPNALLDSQPGLRRLRQETEQKFLGEGLAFVGAIVDEGRGSGEYSVDVTEYTRRIVETFQPILRLQGATIDAAEAKLARKRDLALLMAGLTMSVVLGLVIVAVGAILYVQRRLLKPLIQARDDVVALAHERSPAGRDAASYAREFSDLFDAIDVLDAHLQERRAMTRELRRAALVDGLTGLMNRRALEDEIARLAKADLIGKTCLILIDVDNFKTINDRFGHAAGDQVARWVAVQIRSRVRASDKVARFGGDEFAVLIGDASLADAAAVAEDLCRTLSAAPLDLSGGQEVRVTASFGVGSDAATWEDLLERADSALYRSKNEGRNRVRVWSGS</sequence>
<feature type="domain" description="GGDEF" evidence="4">
    <location>
        <begin position="476"/>
        <end position="607"/>
    </location>
</feature>
<keyword evidence="3" id="KW-0472">Membrane</keyword>
<keyword evidence="3" id="KW-1133">Transmembrane helix</keyword>
<evidence type="ECO:0000256" key="1">
    <source>
        <dbReference type="ARBA" id="ARBA00012528"/>
    </source>
</evidence>
<dbReference type="InterPro" id="IPR000160">
    <property type="entry name" value="GGDEF_dom"/>
</dbReference>
<reference evidence="5 6" key="1">
    <citation type="submission" date="2019-03" db="EMBL/GenBank/DDBJ databases">
        <title>Genomic Encyclopedia of Type Strains, Phase IV (KMG-IV): sequencing the most valuable type-strain genomes for metagenomic binning, comparative biology and taxonomic classification.</title>
        <authorList>
            <person name="Goeker M."/>
        </authorList>
    </citation>
    <scope>NUCLEOTIDE SEQUENCE [LARGE SCALE GENOMIC DNA]</scope>
    <source>
        <strain evidence="5 6">DSM 25903</strain>
    </source>
</reference>
<protein>
    <recommendedName>
        <fullName evidence="1">diguanylate cyclase</fullName>
        <ecNumber evidence="1">2.7.7.65</ecNumber>
    </recommendedName>
</protein>
<dbReference type="SUPFAM" id="SSF55073">
    <property type="entry name" value="Nucleotide cyclase"/>
    <property type="match status" value="1"/>
</dbReference>
<proteinExistence type="predicted"/>
<dbReference type="Pfam" id="PF00990">
    <property type="entry name" value="GGDEF"/>
    <property type="match status" value="1"/>
</dbReference>
<evidence type="ECO:0000313" key="6">
    <source>
        <dbReference type="Proteomes" id="UP000295122"/>
    </source>
</evidence>
<evidence type="ECO:0000256" key="3">
    <source>
        <dbReference type="SAM" id="Phobius"/>
    </source>
</evidence>
<evidence type="ECO:0000259" key="4">
    <source>
        <dbReference type="PROSITE" id="PS50887"/>
    </source>
</evidence>
<keyword evidence="6" id="KW-1185">Reference proteome</keyword>
<dbReference type="PROSITE" id="PS50887">
    <property type="entry name" value="GGDEF"/>
    <property type="match status" value="1"/>
</dbReference>
<dbReference type="Gene3D" id="3.30.70.270">
    <property type="match status" value="1"/>
</dbReference>
<gene>
    <name evidence="5" type="ORF">EV668_0728</name>
</gene>
<evidence type="ECO:0000313" key="5">
    <source>
        <dbReference type="EMBL" id="TDR93466.1"/>
    </source>
</evidence>
<comment type="caution">
    <text evidence="5">The sequence shown here is derived from an EMBL/GenBank/DDBJ whole genome shotgun (WGS) entry which is preliminary data.</text>
</comment>
<dbReference type="GO" id="GO:0052621">
    <property type="term" value="F:diguanylate cyclase activity"/>
    <property type="evidence" value="ECO:0007669"/>
    <property type="project" value="UniProtKB-EC"/>
</dbReference>
<dbReference type="InterPro" id="IPR043128">
    <property type="entry name" value="Rev_trsase/Diguanyl_cyclase"/>
</dbReference>
<comment type="catalytic activity">
    <reaction evidence="2">
        <text>2 GTP = 3',3'-c-di-GMP + 2 diphosphate</text>
        <dbReference type="Rhea" id="RHEA:24898"/>
        <dbReference type="ChEBI" id="CHEBI:33019"/>
        <dbReference type="ChEBI" id="CHEBI:37565"/>
        <dbReference type="ChEBI" id="CHEBI:58805"/>
        <dbReference type="EC" id="2.7.7.65"/>
    </reaction>
</comment>
<dbReference type="InterPro" id="IPR029787">
    <property type="entry name" value="Nucleotide_cyclase"/>
</dbReference>
<accession>A0A4R7C989</accession>
<dbReference type="SMART" id="SM00267">
    <property type="entry name" value="GGDEF"/>
    <property type="match status" value="1"/>
</dbReference>
<dbReference type="Proteomes" id="UP000295122">
    <property type="component" value="Unassembled WGS sequence"/>
</dbReference>
<dbReference type="EC" id="2.7.7.65" evidence="1"/>
<feature type="transmembrane region" description="Helical" evidence="3">
    <location>
        <begin position="53"/>
        <end position="73"/>
    </location>
</feature>
<evidence type="ECO:0000256" key="2">
    <source>
        <dbReference type="ARBA" id="ARBA00034247"/>
    </source>
</evidence>